<dbReference type="SUPFAM" id="SSF109604">
    <property type="entry name" value="HD-domain/PDEase-like"/>
    <property type="match status" value="1"/>
</dbReference>
<protein>
    <submittedName>
        <fullName evidence="2">HD-GYP domain-containing protein</fullName>
    </submittedName>
</protein>
<organism evidence="2 4">
    <name type="scientific">Paenibacillus thiaminolyticus</name>
    <name type="common">Bacillus thiaminolyticus</name>
    <dbReference type="NCBI Taxonomy" id="49283"/>
    <lineage>
        <taxon>Bacteria</taxon>
        <taxon>Bacillati</taxon>
        <taxon>Bacillota</taxon>
        <taxon>Bacilli</taxon>
        <taxon>Bacillales</taxon>
        <taxon>Paenibacillaceae</taxon>
        <taxon>Paenibacillus</taxon>
    </lineage>
</organism>
<evidence type="ECO:0000313" key="2">
    <source>
        <dbReference type="EMBL" id="RJG21067.1"/>
    </source>
</evidence>
<dbReference type="RefSeq" id="WP_119795482.1">
    <property type="nucleotide sequence ID" value="NZ_QYZD01000023.1"/>
</dbReference>
<dbReference type="Proteomes" id="UP000266177">
    <property type="component" value="Unassembled WGS sequence"/>
</dbReference>
<dbReference type="InterPro" id="IPR037522">
    <property type="entry name" value="HD_GYP_dom"/>
</dbReference>
<dbReference type="InterPro" id="IPR003607">
    <property type="entry name" value="HD/PDEase_dom"/>
</dbReference>
<dbReference type="EMBL" id="QYZD01000023">
    <property type="protein sequence ID" value="RJG21566.1"/>
    <property type="molecule type" value="Genomic_DNA"/>
</dbReference>
<dbReference type="Pfam" id="PF13487">
    <property type="entry name" value="HD_5"/>
    <property type="match status" value="1"/>
</dbReference>
<dbReference type="Gene3D" id="1.10.3210.10">
    <property type="entry name" value="Hypothetical protein af1432"/>
    <property type="match status" value="1"/>
</dbReference>
<dbReference type="OrthoDB" id="9759601at2"/>
<dbReference type="PROSITE" id="PS51832">
    <property type="entry name" value="HD_GYP"/>
    <property type="match status" value="1"/>
</dbReference>
<reference evidence="2 4" key="1">
    <citation type="submission" date="2018-09" db="EMBL/GenBank/DDBJ databases">
        <title>Paenibacillus SK2017-BO5.</title>
        <authorList>
            <person name="Piskunova J.V."/>
            <person name="Dubiley S.A."/>
            <person name="Severinov K.V."/>
        </authorList>
    </citation>
    <scope>NUCLEOTIDE SEQUENCE [LARGE SCALE GENOMIC DNA]</scope>
    <source>
        <strain evidence="2 4">BO5</strain>
    </source>
</reference>
<evidence type="ECO:0000313" key="3">
    <source>
        <dbReference type="EMBL" id="RJG21566.1"/>
    </source>
</evidence>
<dbReference type="CDD" id="cd00077">
    <property type="entry name" value="HDc"/>
    <property type="match status" value="1"/>
</dbReference>
<accession>A0A3A3GGJ9</accession>
<evidence type="ECO:0000313" key="4">
    <source>
        <dbReference type="Proteomes" id="UP000266177"/>
    </source>
</evidence>
<dbReference type="PANTHER" id="PTHR43155:SF2">
    <property type="entry name" value="CYCLIC DI-GMP PHOSPHODIESTERASE PA4108"/>
    <property type="match status" value="1"/>
</dbReference>
<comment type="caution">
    <text evidence="2">The sequence shown here is derived from an EMBL/GenBank/DDBJ whole genome shotgun (WGS) entry which is preliminary data.</text>
</comment>
<name>A0A3A3GGJ9_PANTH</name>
<dbReference type="PANTHER" id="PTHR43155">
    <property type="entry name" value="CYCLIC DI-GMP PHOSPHODIESTERASE PA4108-RELATED"/>
    <property type="match status" value="1"/>
</dbReference>
<evidence type="ECO:0000259" key="1">
    <source>
        <dbReference type="PROSITE" id="PS51832"/>
    </source>
</evidence>
<gene>
    <name evidence="3" type="ORF">DQX05_20940</name>
    <name evidence="2" type="ORF">DQX05_22845</name>
</gene>
<feature type="domain" description="HD-GYP" evidence="1">
    <location>
        <begin position="111"/>
        <end position="307"/>
    </location>
</feature>
<dbReference type="EMBL" id="QYZD01000028">
    <property type="protein sequence ID" value="RJG21067.1"/>
    <property type="molecule type" value="Genomic_DNA"/>
</dbReference>
<dbReference type="SMART" id="SM00471">
    <property type="entry name" value="HDc"/>
    <property type="match status" value="1"/>
</dbReference>
<proteinExistence type="predicted"/>
<sequence>MPIQACRPGMRLAKKIFNEEGLVLLNEAVQLSEAYIDRLWKMGVSYVYIEDNRTEGIEAPSLLSEETRREATGVVRHQFKQMMNDSTSRKQPRQPSSIGKAFGGILDSIIDELSGHEDAMVMLNDMQATDHYLFQHSLNVCIYTTLLGIHHGYGKEEQRVLSMGALLHDIGKTQIDLNILNKPGKLTDEEFAQMKRHAELGYLILKEEPNIPLLAAHCAFQHHERLNGSGYPRGIRSDEIHEYAKWVAIADSYDAMTSHRVYKEAILPHVALELLYTGADTLYDASMLAVFRDRLAVYPVGMSVRLSTGETGVVARIHSEYPQRPIVRILTGPEGEKLAVPHEVDLARSLNVTIVSSHIQN</sequence>
<dbReference type="AlphaFoldDB" id="A0A3A3GGJ9"/>